<evidence type="ECO:0000313" key="6">
    <source>
        <dbReference type="EMBL" id="CAD7633102.1"/>
    </source>
</evidence>
<organism evidence="6">
    <name type="scientific">Medioppia subpectinata</name>
    <dbReference type="NCBI Taxonomy" id="1979941"/>
    <lineage>
        <taxon>Eukaryota</taxon>
        <taxon>Metazoa</taxon>
        <taxon>Ecdysozoa</taxon>
        <taxon>Arthropoda</taxon>
        <taxon>Chelicerata</taxon>
        <taxon>Arachnida</taxon>
        <taxon>Acari</taxon>
        <taxon>Acariformes</taxon>
        <taxon>Sarcoptiformes</taxon>
        <taxon>Oribatida</taxon>
        <taxon>Brachypylina</taxon>
        <taxon>Oppioidea</taxon>
        <taxon>Oppiidae</taxon>
        <taxon>Medioppia</taxon>
    </lineage>
</organism>
<comment type="similarity">
    <text evidence="4">Belongs to the copper transporter (Ctr) (TC 1.A.56) family. SLC31A subfamily.</text>
</comment>
<keyword evidence="4" id="KW-0813">Transport</keyword>
<keyword evidence="2 4" id="KW-1133">Transmembrane helix</keyword>
<dbReference type="GO" id="GO:0005375">
    <property type="term" value="F:copper ion transmembrane transporter activity"/>
    <property type="evidence" value="ECO:0007669"/>
    <property type="project" value="UniProtKB-UniRule"/>
</dbReference>
<keyword evidence="4" id="KW-0406">Ion transport</keyword>
<dbReference type="InterPro" id="IPR007274">
    <property type="entry name" value="Cop_transporter"/>
</dbReference>
<dbReference type="Pfam" id="PF04145">
    <property type="entry name" value="Ctr"/>
    <property type="match status" value="1"/>
</dbReference>
<dbReference type="EMBL" id="OC866715">
    <property type="protein sequence ID" value="CAD7633102.1"/>
    <property type="molecule type" value="Genomic_DNA"/>
</dbReference>
<dbReference type="PANTHER" id="PTHR12483:SF115">
    <property type="entry name" value="COPPER TRANSPORT PROTEIN"/>
    <property type="match status" value="1"/>
</dbReference>
<feature type="transmembrane region" description="Helical" evidence="4">
    <location>
        <begin position="48"/>
        <end position="67"/>
    </location>
</feature>
<dbReference type="EMBL" id="CAJPIZ010012140">
    <property type="protein sequence ID" value="CAG2113532.1"/>
    <property type="molecule type" value="Genomic_DNA"/>
</dbReference>
<evidence type="ECO:0000256" key="2">
    <source>
        <dbReference type="ARBA" id="ARBA00022989"/>
    </source>
</evidence>
<evidence type="ECO:0000256" key="4">
    <source>
        <dbReference type="RuleBase" id="RU367022"/>
    </source>
</evidence>
<dbReference type="OrthoDB" id="161814at2759"/>
<dbReference type="GO" id="GO:0016020">
    <property type="term" value="C:membrane"/>
    <property type="evidence" value="ECO:0007669"/>
    <property type="project" value="UniProtKB-SubCell"/>
</dbReference>
<accession>A0A7R9Q5J2</accession>
<evidence type="ECO:0000256" key="1">
    <source>
        <dbReference type="ARBA" id="ARBA00022692"/>
    </source>
</evidence>
<dbReference type="PANTHER" id="PTHR12483">
    <property type="entry name" value="SOLUTE CARRIER FAMILY 31 COPPER TRANSPORTERS"/>
    <property type="match status" value="1"/>
</dbReference>
<evidence type="ECO:0000256" key="5">
    <source>
        <dbReference type="SAM" id="MobiDB-lite"/>
    </source>
</evidence>
<keyword evidence="3 4" id="KW-0472">Membrane</keyword>
<sequence>MAATVAMDHTMTTMGGMDMDMDMGMKMYFHTGYEKMVLFEHWMATTPWGMIGACVFFFVLGVIYEGLKYYRQFLALKAQSLLTIQVHEESGNGSTSTATPDSPISSADKYDRPLHTTDCTVRPAIRRLSFAHIYQTALHMIQMLISYVLMLGVMTFNVWLCLAVILGAGCGYFLVGTQKPSTSSAFSDHCH</sequence>
<dbReference type="AlphaFoldDB" id="A0A7R9Q5J2"/>
<evidence type="ECO:0000256" key="3">
    <source>
        <dbReference type="ARBA" id="ARBA00023136"/>
    </source>
</evidence>
<evidence type="ECO:0000313" key="7">
    <source>
        <dbReference type="Proteomes" id="UP000759131"/>
    </source>
</evidence>
<reference evidence="6" key="1">
    <citation type="submission" date="2020-11" db="EMBL/GenBank/DDBJ databases">
        <authorList>
            <person name="Tran Van P."/>
        </authorList>
    </citation>
    <scope>NUCLEOTIDE SEQUENCE</scope>
</reference>
<keyword evidence="1 4" id="KW-0812">Transmembrane</keyword>
<proteinExistence type="inferred from homology"/>
<keyword evidence="4" id="KW-0187">Copper transport</keyword>
<dbReference type="Proteomes" id="UP000759131">
    <property type="component" value="Unassembled WGS sequence"/>
</dbReference>
<keyword evidence="7" id="KW-1185">Reference proteome</keyword>
<feature type="compositionally biased region" description="Polar residues" evidence="5">
    <location>
        <begin position="91"/>
        <end position="105"/>
    </location>
</feature>
<name>A0A7R9Q5J2_9ACAR</name>
<feature type="non-terminal residue" evidence="6">
    <location>
        <position position="1"/>
    </location>
</feature>
<keyword evidence="4" id="KW-0186">Copper</keyword>
<protein>
    <recommendedName>
        <fullName evidence="4">Copper transport protein</fullName>
    </recommendedName>
</protein>
<gene>
    <name evidence="6" type="ORF">OSB1V03_LOCUS13501</name>
</gene>
<feature type="region of interest" description="Disordered" evidence="5">
    <location>
        <begin position="90"/>
        <end position="111"/>
    </location>
</feature>
<comment type="subcellular location">
    <subcellularLocation>
        <location evidence="4">Membrane</location>
        <topology evidence="4">Multi-pass membrane protein</topology>
    </subcellularLocation>
</comment>